<dbReference type="InterPro" id="IPR010496">
    <property type="entry name" value="AL/BT2_dom"/>
</dbReference>
<dbReference type="SMART" id="SM00640">
    <property type="entry name" value="Glyco_32"/>
    <property type="match status" value="1"/>
</dbReference>
<gene>
    <name evidence="5" type="ORF">MF626_002305</name>
</gene>
<dbReference type="InterPro" id="IPR001362">
    <property type="entry name" value="Glyco_hydro_32"/>
</dbReference>
<dbReference type="GO" id="GO:0005987">
    <property type="term" value="P:sucrose catabolic process"/>
    <property type="evidence" value="ECO:0007669"/>
    <property type="project" value="TreeGrafter"/>
</dbReference>
<keyword evidence="2" id="KW-0378">Hydrolase</keyword>
<evidence type="ECO:0000313" key="6">
    <source>
        <dbReference type="Proteomes" id="UP001055784"/>
    </source>
</evidence>
<dbReference type="PANTHER" id="PTHR42800:SF1">
    <property type="entry name" value="EXOINULINASE INUD (AFU_ORTHOLOGUE AFUA_5G00480)"/>
    <property type="match status" value="1"/>
</dbReference>
<keyword evidence="3" id="KW-0326">Glycosidase</keyword>
<dbReference type="PROSITE" id="PS51272">
    <property type="entry name" value="SLH"/>
    <property type="match status" value="3"/>
</dbReference>
<dbReference type="InterPro" id="IPR013189">
    <property type="entry name" value="Glyco_hydro_32_C"/>
</dbReference>
<dbReference type="Proteomes" id="UP001055784">
    <property type="component" value="Chromosome"/>
</dbReference>
<dbReference type="PANTHER" id="PTHR42800">
    <property type="entry name" value="EXOINULINASE INUD (AFU_ORTHOLOGUE AFUA_5G00480)"/>
    <property type="match status" value="1"/>
</dbReference>
<dbReference type="AlphaFoldDB" id="A0AAE9IFL6"/>
<protein>
    <submittedName>
        <fullName evidence="5">GH32 C-terminal domain-containing protein</fullName>
    </submittedName>
</protein>
<evidence type="ECO:0000256" key="2">
    <source>
        <dbReference type="ARBA" id="ARBA00022801"/>
    </source>
</evidence>
<dbReference type="InterPro" id="IPR013148">
    <property type="entry name" value="Glyco_hydro_32_N"/>
</dbReference>
<dbReference type="InterPro" id="IPR023296">
    <property type="entry name" value="Glyco_hydro_beta-prop_sf"/>
</dbReference>
<dbReference type="Gene3D" id="2.115.10.20">
    <property type="entry name" value="Glycosyl hydrolase domain, family 43"/>
    <property type="match status" value="1"/>
</dbReference>
<feature type="domain" description="SLH" evidence="4">
    <location>
        <begin position="907"/>
        <end position="965"/>
    </location>
</feature>
<reference evidence="5" key="1">
    <citation type="submission" date="2022-11" db="EMBL/GenBank/DDBJ databases">
        <authorList>
            <person name="Vasilchenko N.G."/>
            <person name="Prazdnova E.V."/>
            <person name="Gorovtsov A.V."/>
            <person name="Chistyakov V.A."/>
            <person name="Pak M.L."/>
        </authorList>
    </citation>
    <scope>NUCLEOTIDE SEQUENCE</scope>
    <source>
        <strain evidence="5">R 4.5</strain>
    </source>
</reference>
<dbReference type="GO" id="GO:0005737">
    <property type="term" value="C:cytoplasm"/>
    <property type="evidence" value="ECO:0007669"/>
    <property type="project" value="TreeGrafter"/>
</dbReference>
<sequence length="1032" mass="112230">MGGGKDVSNRYLSLVRASDDQELLRQTNTKSEKETYSRYVWDASNFIGEVLYIKAVDNATGRWGHINLDDINVYNDKPIPEDVDQVAQEPEKGNLPQSGLITDWSAVSGSWIPSTNGSIGGVWECPALIELPIDGDPSKKKWVLQVSINPGGPAGGSGIQYFVGRFDGKTFTNENSSDQILWSDYGADYYAAVEWSGIEGEKGEKYWLGWMSNWTYAQDTPTSTWRSSMSLPRMMELTQTEEGLRLKQTPISLAGIRAETKGISYINEKIKGESDLLSNFSDDTFEMIAEFDLSNTEATEFGFKVRKGTEEYTTVGYDVYNEKLFVDRTNSGNYDFGPDITNKHEGPLKALNGTVKMHIFVDRSALEVFGNNGETVITDQIFPHPSSKGMQIYSKGGDVELKSLKIFPLKSVWKAPPSSVSVLSDWTTISGKWADTINGKQGQGVGDAFILASNFGENFIYEADIKVPDTDSHPDDPEKDNIENPIGGGALVFRSDPTAKNAYAINLDVKNNVVKLMKFVKGTSSDLAIYNNDAKLKLRTNQDYHLKIVAVGDTIKAYLDGQLVIDTKDQSYTRGYFGLNVRDTTAFFNSVRIISSSNSGHSGGNSQNNKGSDSQAVKLPVKASIPASATSGILEYAPGITQKADGRKEAAVVVDDLTLLKALPVRKGSALTLHVKAAGADVVIVELTSMANKLWSEHRTLDLQLITELGTYTLPASRVNRNTSPSNSVPGLRITLSKATMQQNAAIQEVAVKAGATVETTPIDFKAEAVTGSTTTALDFGDTYVSRTLPLSSAMDPNRSTAVCYDEARRKLIFVPSIFRAGDDGASVEIKHNSNGVYTVVNSSPTFDDLPAGYWGKADIELLAAKGIVVGSIKGIFEPSRPVTRAEFAAMLVHALGLKERATPAFRDVVKGSWYSGYLSAAYSAGLVKGYEDGAFRPESGISRQEMALLVHQALQYTGYVSVNSKNGQSLDGYADRSSIAVWAQNAVAAVTAQGIAQGMDTGHYEPHATTTRAEAAVMIKRLLQKIEFINK</sequence>
<organism evidence="5 6">
    <name type="scientific">Paenibacillus polymyxa</name>
    <name type="common">Bacillus polymyxa</name>
    <dbReference type="NCBI Taxonomy" id="1406"/>
    <lineage>
        <taxon>Bacteria</taxon>
        <taxon>Bacillati</taxon>
        <taxon>Bacillota</taxon>
        <taxon>Bacilli</taxon>
        <taxon>Bacillales</taxon>
        <taxon>Paenibacillaceae</taxon>
        <taxon>Paenibacillus</taxon>
    </lineage>
</organism>
<proteinExistence type="inferred from homology"/>
<feature type="domain" description="SLH" evidence="4">
    <location>
        <begin position="971"/>
        <end position="1032"/>
    </location>
</feature>
<dbReference type="SUPFAM" id="SSF49899">
    <property type="entry name" value="Concanavalin A-like lectins/glucanases"/>
    <property type="match status" value="1"/>
</dbReference>
<dbReference type="Pfam" id="PF00395">
    <property type="entry name" value="SLH"/>
    <property type="match status" value="3"/>
</dbReference>
<feature type="domain" description="SLH" evidence="4">
    <location>
        <begin position="843"/>
        <end position="906"/>
    </location>
</feature>
<dbReference type="Pfam" id="PF08244">
    <property type="entry name" value="Glyco_hydro_32C"/>
    <property type="match status" value="1"/>
</dbReference>
<dbReference type="Pfam" id="PF00251">
    <property type="entry name" value="Glyco_hydro_32N"/>
    <property type="match status" value="1"/>
</dbReference>
<evidence type="ECO:0000259" key="4">
    <source>
        <dbReference type="PROSITE" id="PS51272"/>
    </source>
</evidence>
<name>A0AAE9IFL6_PAEPO</name>
<evidence type="ECO:0000256" key="1">
    <source>
        <dbReference type="ARBA" id="ARBA00009902"/>
    </source>
</evidence>
<dbReference type="Gene3D" id="2.60.120.560">
    <property type="entry name" value="Exo-inulinase, domain 1"/>
    <property type="match status" value="2"/>
</dbReference>
<dbReference type="InterPro" id="IPR001119">
    <property type="entry name" value="SLH_dom"/>
</dbReference>
<dbReference type="Pfam" id="PF06439">
    <property type="entry name" value="3keto-disac_hyd"/>
    <property type="match status" value="1"/>
</dbReference>
<evidence type="ECO:0000313" key="5">
    <source>
        <dbReference type="EMBL" id="URJ53077.1"/>
    </source>
</evidence>
<dbReference type="SUPFAM" id="SSF75005">
    <property type="entry name" value="Arabinanase/levansucrase/invertase"/>
    <property type="match status" value="1"/>
</dbReference>
<dbReference type="InterPro" id="IPR013320">
    <property type="entry name" value="ConA-like_dom_sf"/>
</dbReference>
<evidence type="ECO:0000256" key="3">
    <source>
        <dbReference type="ARBA" id="ARBA00023295"/>
    </source>
</evidence>
<accession>A0AAE9IFL6</accession>
<comment type="similarity">
    <text evidence="1">Belongs to the glycosyl hydrolase 32 family.</text>
</comment>
<dbReference type="GO" id="GO:0004575">
    <property type="term" value="F:sucrose alpha-glucosidase activity"/>
    <property type="evidence" value="ECO:0007669"/>
    <property type="project" value="TreeGrafter"/>
</dbReference>
<dbReference type="EMBL" id="CP097770">
    <property type="protein sequence ID" value="URJ53077.1"/>
    <property type="molecule type" value="Genomic_DNA"/>
</dbReference>